<accession>A0ABU5QUP1</accession>
<comment type="caution">
    <text evidence="1">The sequence shown here is derived from an EMBL/GenBank/DDBJ whole genome shotgun (WGS) entry which is preliminary data.</text>
</comment>
<dbReference type="RefSeq" id="WP_323253675.1">
    <property type="nucleotide sequence ID" value="NZ_JAYFUL010000070.1"/>
</dbReference>
<reference evidence="1 2" key="1">
    <citation type="submission" date="2023-12" db="EMBL/GenBank/DDBJ databases">
        <title>Novel species of the genus Arcicella isolated from rivers.</title>
        <authorList>
            <person name="Lu H."/>
        </authorList>
    </citation>
    <scope>NUCLEOTIDE SEQUENCE [LARGE SCALE GENOMIC DNA]</scope>
    <source>
        <strain evidence="1 2">LMG 21963</strain>
    </source>
</reference>
<dbReference type="Proteomes" id="UP001304671">
    <property type="component" value="Unassembled WGS sequence"/>
</dbReference>
<evidence type="ECO:0008006" key="3">
    <source>
        <dbReference type="Google" id="ProtNLM"/>
    </source>
</evidence>
<gene>
    <name evidence="1" type="ORF">VB264_23680</name>
</gene>
<keyword evidence="2" id="KW-1185">Reference proteome</keyword>
<dbReference type="EMBL" id="JAYFUL010000070">
    <property type="protein sequence ID" value="MEA5260821.1"/>
    <property type="molecule type" value="Genomic_DNA"/>
</dbReference>
<name>A0ABU5QUP1_9BACT</name>
<proteinExistence type="predicted"/>
<evidence type="ECO:0000313" key="1">
    <source>
        <dbReference type="EMBL" id="MEA5260821.1"/>
    </source>
</evidence>
<sequence length="252" mass="28616">MEIKVHYPNRLFLLIILVFLINSTGISQDTIEPSWEISPEMGVITSYYGRTNRLFTNKTLIRPIFGVAVVKNVNKNYKIKLQTDFVTIGYIDKYNNPFVANMQYQDDFILPYIQTDLTINSTLNLKKLKFRSLSLGAGVFLGKILTPYITTKSLGNDTCTCKNGTIINYSSFNWGFLAAADLNLQAYLKLPISLNVKYNLGISDIRDSNISPITGIAYPTIVTSNSLSIQLNYWFTLSKKKHLNKTFIYSEN</sequence>
<protein>
    <recommendedName>
        <fullName evidence="3">Outer membrane protein beta-barrel domain-containing protein</fullName>
    </recommendedName>
</protein>
<organism evidence="1 2">
    <name type="scientific">Arcicella aquatica</name>
    <dbReference type="NCBI Taxonomy" id="217141"/>
    <lineage>
        <taxon>Bacteria</taxon>
        <taxon>Pseudomonadati</taxon>
        <taxon>Bacteroidota</taxon>
        <taxon>Cytophagia</taxon>
        <taxon>Cytophagales</taxon>
        <taxon>Flectobacillaceae</taxon>
        <taxon>Arcicella</taxon>
    </lineage>
</organism>
<evidence type="ECO:0000313" key="2">
    <source>
        <dbReference type="Proteomes" id="UP001304671"/>
    </source>
</evidence>